<evidence type="ECO:0000256" key="1">
    <source>
        <dbReference type="SAM" id="Coils"/>
    </source>
</evidence>
<organism evidence="3 4">
    <name type="scientific">Anaerococcus hydrogenalis DSM 7454</name>
    <dbReference type="NCBI Taxonomy" id="561177"/>
    <lineage>
        <taxon>Bacteria</taxon>
        <taxon>Bacillati</taxon>
        <taxon>Bacillota</taxon>
        <taxon>Tissierellia</taxon>
        <taxon>Tissierellales</taxon>
        <taxon>Peptoniphilaceae</taxon>
        <taxon>Anaerococcus</taxon>
    </lineage>
</organism>
<dbReference type="RefSeq" id="WP_004814114.1">
    <property type="nucleotide sequence ID" value="NZ_ABXA01000028.1"/>
</dbReference>
<evidence type="ECO:0000256" key="2">
    <source>
        <dbReference type="SAM" id="Phobius"/>
    </source>
</evidence>
<evidence type="ECO:0000313" key="3">
    <source>
        <dbReference type="EMBL" id="EEB36071.1"/>
    </source>
</evidence>
<comment type="caution">
    <text evidence="3">The sequence shown here is derived from an EMBL/GenBank/DDBJ whole genome shotgun (WGS) entry which is preliminary data.</text>
</comment>
<keyword evidence="2" id="KW-0812">Transmembrane</keyword>
<protein>
    <submittedName>
        <fullName evidence="3">Septum formation initiator</fullName>
    </submittedName>
</protein>
<feature type="coiled-coil region" evidence="1">
    <location>
        <begin position="37"/>
        <end position="71"/>
    </location>
</feature>
<dbReference type="EMBL" id="ABXA01000028">
    <property type="protein sequence ID" value="EEB36071.1"/>
    <property type="molecule type" value="Genomic_DNA"/>
</dbReference>
<sequence length="105" mass="12912">MNKYERYIKNRSKKNTRFLIMVFLVFILIFFLTRAFNKNMNRQRLSLKENITETNTKISKVKKEIDTIKKDYENRNTDDFKEKIAREKLGMIKKDEYVYKDENNK</sequence>
<dbReference type="eggNOG" id="COG2919">
    <property type="taxonomic scope" value="Bacteria"/>
</dbReference>
<dbReference type="InterPro" id="IPR007060">
    <property type="entry name" value="FtsL/DivIC"/>
</dbReference>
<name>B6W915_9FIRM</name>
<dbReference type="Pfam" id="PF04977">
    <property type="entry name" value="DivIC"/>
    <property type="match status" value="1"/>
</dbReference>
<evidence type="ECO:0000313" key="4">
    <source>
        <dbReference type="Proteomes" id="UP000005451"/>
    </source>
</evidence>
<reference evidence="3 4" key="2">
    <citation type="submission" date="2008-10" db="EMBL/GenBank/DDBJ databases">
        <title>Draft genome sequence of Anaerococcus hydrogenalis (DSM 7454).</title>
        <authorList>
            <person name="Sudarsanam P."/>
            <person name="Ley R."/>
            <person name="Guruge J."/>
            <person name="Turnbaugh P.J."/>
            <person name="Mahowald M."/>
            <person name="Liep D."/>
            <person name="Gordon J."/>
        </authorList>
    </citation>
    <scope>NUCLEOTIDE SEQUENCE [LARGE SCALE GENOMIC DNA]</scope>
    <source>
        <strain evidence="3 4">DSM 7454</strain>
    </source>
</reference>
<keyword evidence="2" id="KW-0472">Membrane</keyword>
<dbReference type="Proteomes" id="UP000005451">
    <property type="component" value="Unassembled WGS sequence"/>
</dbReference>
<feature type="transmembrane region" description="Helical" evidence="2">
    <location>
        <begin position="18"/>
        <end position="36"/>
    </location>
</feature>
<reference evidence="3 4" key="1">
    <citation type="submission" date="2008-09" db="EMBL/GenBank/DDBJ databases">
        <authorList>
            <person name="Fulton L."/>
            <person name="Clifton S."/>
            <person name="Fulton B."/>
            <person name="Xu J."/>
            <person name="Minx P."/>
            <person name="Pepin K.H."/>
            <person name="Johnson M."/>
            <person name="Thiruvilangam P."/>
            <person name="Bhonagiri V."/>
            <person name="Nash W.E."/>
            <person name="Mardis E.R."/>
            <person name="Wilson R.K."/>
        </authorList>
    </citation>
    <scope>NUCLEOTIDE SEQUENCE [LARGE SCALE GENOMIC DNA]</scope>
    <source>
        <strain evidence="3 4">DSM 7454</strain>
    </source>
</reference>
<dbReference type="AlphaFoldDB" id="B6W915"/>
<proteinExistence type="predicted"/>
<keyword evidence="2" id="KW-1133">Transmembrane helix</keyword>
<accession>B6W915</accession>
<dbReference type="STRING" id="561177.ANHYDRO_01066"/>
<gene>
    <name evidence="3" type="ORF">ANHYDRO_01066</name>
</gene>
<keyword evidence="1" id="KW-0175">Coiled coil</keyword>